<dbReference type="GO" id="GO:0006696">
    <property type="term" value="P:ergosterol biosynthetic process"/>
    <property type="evidence" value="ECO:0007669"/>
    <property type="project" value="TreeGrafter"/>
</dbReference>
<feature type="region of interest" description="Disordered" evidence="7">
    <location>
        <begin position="1"/>
        <end position="28"/>
    </location>
</feature>
<dbReference type="InterPro" id="IPR013705">
    <property type="entry name" value="Sterol_MeTrfase_C"/>
</dbReference>
<evidence type="ECO:0000313" key="10">
    <source>
        <dbReference type="Proteomes" id="UP000800094"/>
    </source>
</evidence>
<feature type="compositionally biased region" description="Polar residues" evidence="7">
    <location>
        <begin position="1"/>
        <end position="14"/>
    </location>
</feature>
<dbReference type="CDD" id="cd02440">
    <property type="entry name" value="AdoMet_MTases"/>
    <property type="match status" value="1"/>
</dbReference>
<evidence type="ECO:0000256" key="2">
    <source>
        <dbReference type="ARBA" id="ARBA00022679"/>
    </source>
</evidence>
<accession>A0A6A6IR95</accession>
<keyword evidence="6" id="KW-0444">Lipid biosynthesis</keyword>
<dbReference type="Pfam" id="PF08498">
    <property type="entry name" value="Sterol_MT_C"/>
    <property type="match status" value="1"/>
</dbReference>
<dbReference type="EMBL" id="ML987191">
    <property type="protein sequence ID" value="KAF2252896.1"/>
    <property type="molecule type" value="Genomic_DNA"/>
</dbReference>
<reference evidence="9" key="1">
    <citation type="journal article" date="2020" name="Stud. Mycol.">
        <title>101 Dothideomycetes genomes: a test case for predicting lifestyles and emergence of pathogens.</title>
        <authorList>
            <person name="Haridas S."/>
            <person name="Albert R."/>
            <person name="Binder M."/>
            <person name="Bloem J."/>
            <person name="Labutti K."/>
            <person name="Salamov A."/>
            <person name="Andreopoulos B."/>
            <person name="Baker S."/>
            <person name="Barry K."/>
            <person name="Bills G."/>
            <person name="Bluhm B."/>
            <person name="Cannon C."/>
            <person name="Castanera R."/>
            <person name="Culley D."/>
            <person name="Daum C."/>
            <person name="Ezra D."/>
            <person name="Gonzalez J."/>
            <person name="Henrissat B."/>
            <person name="Kuo A."/>
            <person name="Liang C."/>
            <person name="Lipzen A."/>
            <person name="Lutzoni F."/>
            <person name="Magnuson J."/>
            <person name="Mondo S."/>
            <person name="Nolan M."/>
            <person name="Ohm R."/>
            <person name="Pangilinan J."/>
            <person name="Park H.-J."/>
            <person name="Ramirez L."/>
            <person name="Alfaro M."/>
            <person name="Sun H."/>
            <person name="Tritt A."/>
            <person name="Yoshinaga Y."/>
            <person name="Zwiers L.-H."/>
            <person name="Turgeon B."/>
            <person name="Goodwin S."/>
            <person name="Spatafora J."/>
            <person name="Crous P."/>
            <person name="Grigoriev I."/>
        </authorList>
    </citation>
    <scope>NUCLEOTIDE SEQUENCE</scope>
    <source>
        <strain evidence="9">CBS 122368</strain>
    </source>
</reference>
<evidence type="ECO:0000256" key="4">
    <source>
        <dbReference type="ARBA" id="ARBA00038188"/>
    </source>
</evidence>
<keyword evidence="2 5" id="KW-0808">Transferase</keyword>
<evidence type="ECO:0000259" key="8">
    <source>
        <dbReference type="PROSITE" id="PS51685"/>
    </source>
</evidence>
<evidence type="ECO:0000256" key="3">
    <source>
        <dbReference type="ARBA" id="ARBA00022691"/>
    </source>
</evidence>
<keyword evidence="3 5" id="KW-0949">S-adenosyl-L-methionine</keyword>
<dbReference type="GO" id="GO:0005783">
    <property type="term" value="C:endoplasmic reticulum"/>
    <property type="evidence" value="ECO:0007669"/>
    <property type="project" value="TreeGrafter"/>
</dbReference>
<feature type="domain" description="SAM-dependent methyltransferase Erg6/SMT-type" evidence="8">
    <location>
        <begin position="57"/>
        <end position="353"/>
    </location>
</feature>
<dbReference type="RefSeq" id="XP_033687900.1">
    <property type="nucleotide sequence ID" value="XM_033825577.1"/>
</dbReference>
<evidence type="ECO:0000256" key="5">
    <source>
        <dbReference type="PROSITE-ProRule" id="PRU01022"/>
    </source>
</evidence>
<evidence type="ECO:0000313" key="9">
    <source>
        <dbReference type="EMBL" id="KAF2252896.1"/>
    </source>
</evidence>
<keyword evidence="10" id="KW-1185">Reference proteome</keyword>
<dbReference type="InterPro" id="IPR050447">
    <property type="entry name" value="Erg6_SMT_methyltransf"/>
</dbReference>
<dbReference type="OrthoDB" id="540004at2759"/>
<evidence type="ECO:0000256" key="6">
    <source>
        <dbReference type="RuleBase" id="RU362025"/>
    </source>
</evidence>
<dbReference type="PROSITE" id="PS51685">
    <property type="entry name" value="SAM_MT_ERG6_SMT"/>
    <property type="match status" value="1"/>
</dbReference>
<dbReference type="InterPro" id="IPR030384">
    <property type="entry name" value="MeTrfase_SMT"/>
</dbReference>
<dbReference type="InterPro" id="IPR029063">
    <property type="entry name" value="SAM-dependent_MTases_sf"/>
</dbReference>
<comment type="function">
    <text evidence="6">Catalyzes the transfer of methyl groups from S-adenosyl-methionine to the C-24 of sterols.</text>
</comment>
<dbReference type="AlphaFoldDB" id="A0A6A6IR95"/>
<keyword evidence="6" id="KW-0752">Steroid biosynthesis</keyword>
<keyword evidence="6" id="KW-0753">Steroid metabolism</keyword>
<keyword evidence="6" id="KW-0756">Sterol biosynthesis</keyword>
<dbReference type="GeneID" id="54578907"/>
<dbReference type="GO" id="GO:0003838">
    <property type="term" value="F:sterol 24-C-methyltransferase activity"/>
    <property type="evidence" value="ECO:0007669"/>
    <property type="project" value="TreeGrafter"/>
</dbReference>
<keyword evidence="6" id="KW-1207">Sterol metabolism</keyword>
<dbReference type="Gene3D" id="3.40.50.150">
    <property type="entry name" value="Vaccinia Virus protein VP39"/>
    <property type="match status" value="1"/>
</dbReference>
<dbReference type="Pfam" id="PF08241">
    <property type="entry name" value="Methyltransf_11"/>
    <property type="match status" value="1"/>
</dbReference>
<dbReference type="SUPFAM" id="SSF53335">
    <property type="entry name" value="S-adenosyl-L-methionine-dependent methyltransferases"/>
    <property type="match status" value="1"/>
</dbReference>
<dbReference type="PANTHER" id="PTHR44068:SF1">
    <property type="entry name" value="HYPOTHETICAL LOC100005854"/>
    <property type="match status" value="1"/>
</dbReference>
<evidence type="ECO:0000256" key="7">
    <source>
        <dbReference type="SAM" id="MobiDB-lite"/>
    </source>
</evidence>
<dbReference type="Proteomes" id="UP000800094">
    <property type="component" value="Unassembled WGS sequence"/>
</dbReference>
<name>A0A6A6IR95_9PLEO</name>
<comment type="pathway">
    <text evidence="6">Steroid metabolism.</text>
</comment>
<sequence length="361" mass="40246">MTTTQPETMSSETGVKSRKAKRAEASDYLNHFANNKEGAEKGRETRREGYAQLVNDFYDNYTDFALEGWGQSFHFCRYNRGREPMAYAIARHEHYMAYKLGLKEGMTVLDVGCGVGGPAKEIAAFVGCKVVGLQLNEYQIAQGRKLAKKEGVQEDVVEFVQGDFMDIPFPDNTFDAVYAIEATVHAPSLEKVYAEIARVLKPGGRFGVYEWAMTDKFDPSVQKHVSIRSGIERGNGIACVRTATEAKAAMEKSFSVQLAEDLALRGDPLPWWYVCSGDTQFAEEWRDWGRVFRMTPVGRVLLQVIVRSLELTTIARKGSAKMVKELVQSGDWLAEGGKTGVFTPMFMMIGEKPNHSGEALS</sequence>
<comment type="similarity">
    <text evidence="4 5 6">Belongs to the class I-like SAM-binding methyltransferase superfamily. Erg6/SMT family.</text>
</comment>
<dbReference type="PANTHER" id="PTHR44068">
    <property type="entry name" value="ZGC:194242"/>
    <property type="match status" value="1"/>
</dbReference>
<keyword evidence="6" id="KW-0443">Lipid metabolism</keyword>
<proteinExistence type="inferred from homology"/>
<dbReference type="InterPro" id="IPR013216">
    <property type="entry name" value="Methyltransf_11"/>
</dbReference>
<organism evidence="9 10">
    <name type="scientific">Trematosphaeria pertusa</name>
    <dbReference type="NCBI Taxonomy" id="390896"/>
    <lineage>
        <taxon>Eukaryota</taxon>
        <taxon>Fungi</taxon>
        <taxon>Dikarya</taxon>
        <taxon>Ascomycota</taxon>
        <taxon>Pezizomycotina</taxon>
        <taxon>Dothideomycetes</taxon>
        <taxon>Pleosporomycetidae</taxon>
        <taxon>Pleosporales</taxon>
        <taxon>Massarineae</taxon>
        <taxon>Trematosphaeriaceae</taxon>
        <taxon>Trematosphaeria</taxon>
    </lineage>
</organism>
<gene>
    <name evidence="9" type="ORF">BU26DRAFT_476650</name>
</gene>
<dbReference type="GO" id="GO:0032259">
    <property type="term" value="P:methylation"/>
    <property type="evidence" value="ECO:0007669"/>
    <property type="project" value="UniProtKB-KW"/>
</dbReference>
<keyword evidence="1 5" id="KW-0489">Methyltransferase</keyword>
<protein>
    <recommendedName>
        <fullName evidence="6">Sterol 24-C-methyltransferase</fullName>
        <ecNumber evidence="6">2.1.1.-</ecNumber>
    </recommendedName>
    <alternativeName>
        <fullName evidence="6">Delta(24)-sterol C-methyltransferase</fullName>
    </alternativeName>
</protein>
<dbReference type="EC" id="2.1.1.-" evidence="6"/>
<evidence type="ECO:0000256" key="1">
    <source>
        <dbReference type="ARBA" id="ARBA00022603"/>
    </source>
</evidence>